<evidence type="ECO:0000313" key="1">
    <source>
        <dbReference type="EMBL" id="SDL75164.1"/>
    </source>
</evidence>
<accession>A0A1G9MM04</accession>
<dbReference type="OrthoDB" id="5184682at2"/>
<evidence type="ECO:0000313" key="2">
    <source>
        <dbReference type="Proteomes" id="UP000198680"/>
    </source>
</evidence>
<dbReference type="AlphaFoldDB" id="A0A1G9MM04"/>
<evidence type="ECO:0008006" key="3">
    <source>
        <dbReference type="Google" id="ProtNLM"/>
    </source>
</evidence>
<protein>
    <recommendedName>
        <fullName evidence="3">Universal stress protein family protein</fullName>
    </recommendedName>
</protein>
<keyword evidence="2" id="KW-1185">Reference proteome</keyword>
<dbReference type="Gene3D" id="3.40.50.620">
    <property type="entry name" value="HUPs"/>
    <property type="match status" value="1"/>
</dbReference>
<gene>
    <name evidence="1" type="ORF">SAMN05660642_00695</name>
</gene>
<sequence>MRRYLVVANQTLGGRELQEEIRKRAVAGESSFYVLVPNTRAAHYHVVPAAGGVVPMPSMATGYGGPETDEEATEEARERLSRMLAGLAESGVEAEGHLGSPQPLAAIEEALRDHDFDEVIVATLPKRVSRWLGSDVPHQVERRFGLPVTTVVSRA</sequence>
<proteinExistence type="predicted"/>
<dbReference type="InterPro" id="IPR014729">
    <property type="entry name" value="Rossmann-like_a/b/a_fold"/>
</dbReference>
<name>A0A1G9MM04_9ACTN</name>
<dbReference type="EMBL" id="FNHE01000002">
    <property type="protein sequence ID" value="SDL75164.1"/>
    <property type="molecule type" value="Genomic_DNA"/>
</dbReference>
<reference evidence="2" key="1">
    <citation type="submission" date="2016-10" db="EMBL/GenBank/DDBJ databases">
        <authorList>
            <person name="Varghese N."/>
            <person name="Submissions S."/>
        </authorList>
    </citation>
    <scope>NUCLEOTIDE SEQUENCE [LARGE SCALE GENOMIC DNA]</scope>
    <source>
        <strain evidence="2">DSM 45419</strain>
    </source>
</reference>
<dbReference type="RefSeq" id="WP_139177004.1">
    <property type="nucleotide sequence ID" value="NZ_FNHE01000002.1"/>
</dbReference>
<dbReference type="Proteomes" id="UP000198680">
    <property type="component" value="Unassembled WGS sequence"/>
</dbReference>
<organism evidence="1 2">
    <name type="scientific">Geodermatophilus siccatus</name>
    <dbReference type="NCBI Taxonomy" id="1137991"/>
    <lineage>
        <taxon>Bacteria</taxon>
        <taxon>Bacillati</taxon>
        <taxon>Actinomycetota</taxon>
        <taxon>Actinomycetes</taxon>
        <taxon>Geodermatophilales</taxon>
        <taxon>Geodermatophilaceae</taxon>
        <taxon>Geodermatophilus</taxon>
    </lineage>
</organism>
<dbReference type="SUPFAM" id="SSF52402">
    <property type="entry name" value="Adenine nucleotide alpha hydrolases-like"/>
    <property type="match status" value="1"/>
</dbReference>